<dbReference type="SUPFAM" id="SSF46785">
    <property type="entry name" value="Winged helix' DNA-binding domain"/>
    <property type="match status" value="1"/>
</dbReference>
<dbReference type="InterPro" id="IPR005471">
    <property type="entry name" value="Tscrpt_reg_IclR_N"/>
</dbReference>
<dbReference type="CDD" id="cd00090">
    <property type="entry name" value="HTH_ARSR"/>
    <property type="match status" value="1"/>
</dbReference>
<dbReference type="RefSeq" id="WP_144860149.1">
    <property type="nucleotide sequence ID" value="NZ_VMTR01000444.1"/>
</dbReference>
<feature type="domain" description="HTH iclR-type" evidence="1">
    <location>
        <begin position="15"/>
        <end position="59"/>
    </location>
</feature>
<evidence type="ECO:0000313" key="3">
    <source>
        <dbReference type="Proteomes" id="UP000320212"/>
    </source>
</evidence>
<dbReference type="InterPro" id="IPR011991">
    <property type="entry name" value="ArsR-like_HTH"/>
</dbReference>
<reference evidence="2 3" key="1">
    <citation type="submission" date="2019-07" db="EMBL/GenBank/DDBJ databases">
        <title>Draft genome sequence of Haloferax volcanii SS0101, isolated from salt farm in Samut Sakhon, Thailand.</title>
        <authorList>
            <person name="Wanthongcharoen S."/>
            <person name="Yamprayoonswat W."/>
            <person name="Ruangsuj P."/>
            <person name="Thongpramul N."/>
            <person name="Jumpathong W."/>
            <person name="Sittihan S."/>
            <person name="Kanjanavas P."/>
            <person name="Yasawong M."/>
        </authorList>
    </citation>
    <scope>NUCLEOTIDE SEQUENCE [LARGE SCALE GENOMIC DNA]</scope>
    <source>
        <strain evidence="2 3">SS0101</strain>
    </source>
</reference>
<comment type="caution">
    <text evidence="2">The sequence shown here is derived from an EMBL/GenBank/DDBJ whole genome shotgun (WGS) entry which is preliminary data.</text>
</comment>
<evidence type="ECO:0000259" key="1">
    <source>
        <dbReference type="Pfam" id="PF09339"/>
    </source>
</evidence>
<dbReference type="InterPro" id="IPR036390">
    <property type="entry name" value="WH_DNA-bd_sf"/>
</dbReference>
<name>A0A558F8K9_HALVO</name>
<dbReference type="EMBL" id="VMTR01000444">
    <property type="protein sequence ID" value="TVT81944.1"/>
    <property type="molecule type" value="Genomic_DNA"/>
</dbReference>
<protein>
    <submittedName>
        <fullName evidence="2">Winged helix-turn-helix transcriptional regulator</fullName>
    </submittedName>
</protein>
<dbReference type="AlphaFoldDB" id="A0A558F8K9"/>
<proteinExistence type="predicted"/>
<organism evidence="2 3">
    <name type="scientific">Haloferax volcanii</name>
    <name type="common">Halobacterium volcanii</name>
    <dbReference type="NCBI Taxonomy" id="2246"/>
    <lineage>
        <taxon>Archaea</taxon>
        <taxon>Methanobacteriati</taxon>
        <taxon>Methanobacteriota</taxon>
        <taxon>Stenosarchaea group</taxon>
        <taxon>Halobacteria</taxon>
        <taxon>Halobacteriales</taxon>
        <taxon>Haloferacaceae</taxon>
        <taxon>Haloferax</taxon>
    </lineage>
</organism>
<dbReference type="Proteomes" id="UP000320212">
    <property type="component" value="Unassembled WGS sequence"/>
</dbReference>
<dbReference type="GO" id="GO:0006355">
    <property type="term" value="P:regulation of DNA-templated transcription"/>
    <property type="evidence" value="ECO:0007669"/>
    <property type="project" value="InterPro"/>
</dbReference>
<sequence>MRKPGEWMQMPIDERILEALDTSGMILSPAVIAKNIDKTRSEVNRRLSVLVEQGFVTRVERGYYEIAERGSEYLSGDFDASVLDGEK</sequence>
<gene>
    <name evidence="2" type="ORF">FQA18_20115</name>
</gene>
<dbReference type="Pfam" id="PF09339">
    <property type="entry name" value="HTH_IclR"/>
    <property type="match status" value="1"/>
</dbReference>
<accession>A0A558F8K9</accession>
<dbReference type="Gene3D" id="1.10.10.10">
    <property type="entry name" value="Winged helix-like DNA-binding domain superfamily/Winged helix DNA-binding domain"/>
    <property type="match status" value="1"/>
</dbReference>
<dbReference type="GO" id="GO:0003677">
    <property type="term" value="F:DNA binding"/>
    <property type="evidence" value="ECO:0007669"/>
    <property type="project" value="InterPro"/>
</dbReference>
<evidence type="ECO:0000313" key="2">
    <source>
        <dbReference type="EMBL" id="TVT81944.1"/>
    </source>
</evidence>
<dbReference type="InterPro" id="IPR036388">
    <property type="entry name" value="WH-like_DNA-bd_sf"/>
</dbReference>